<dbReference type="InterPro" id="IPR027417">
    <property type="entry name" value="P-loop_NTPase"/>
</dbReference>
<proteinExistence type="predicted"/>
<dbReference type="PANTHER" id="PTHR10039">
    <property type="entry name" value="AMELOGENIN"/>
    <property type="match status" value="1"/>
</dbReference>
<organism evidence="3 4">
    <name type="scientific">Ophiocordyceps camponoti-floridani</name>
    <dbReference type="NCBI Taxonomy" id="2030778"/>
    <lineage>
        <taxon>Eukaryota</taxon>
        <taxon>Fungi</taxon>
        <taxon>Dikarya</taxon>
        <taxon>Ascomycota</taxon>
        <taxon>Pezizomycotina</taxon>
        <taxon>Sordariomycetes</taxon>
        <taxon>Hypocreomycetidae</taxon>
        <taxon>Hypocreales</taxon>
        <taxon>Ophiocordycipitaceae</taxon>
        <taxon>Ophiocordyceps</taxon>
    </lineage>
</organism>
<dbReference type="OrthoDB" id="1658288at2759"/>
<dbReference type="Pfam" id="PF24883">
    <property type="entry name" value="NPHP3_N"/>
    <property type="match status" value="1"/>
</dbReference>
<feature type="domain" description="Nephrocystin 3-like N-terminal" evidence="2">
    <location>
        <begin position="442"/>
        <end position="623"/>
    </location>
</feature>
<dbReference type="AlphaFoldDB" id="A0A8H4Q530"/>
<evidence type="ECO:0000313" key="3">
    <source>
        <dbReference type="EMBL" id="KAF4585754.1"/>
    </source>
</evidence>
<dbReference type="EMBL" id="JAACLJ010000005">
    <property type="protein sequence ID" value="KAF4585754.1"/>
    <property type="molecule type" value="Genomic_DNA"/>
</dbReference>
<accession>A0A8H4Q530</accession>
<evidence type="ECO:0000256" key="1">
    <source>
        <dbReference type="ARBA" id="ARBA00022737"/>
    </source>
</evidence>
<dbReference type="InterPro" id="IPR056884">
    <property type="entry name" value="NPHP3-like_N"/>
</dbReference>
<dbReference type="SUPFAM" id="SSF53474">
    <property type="entry name" value="alpha/beta-Hydrolases"/>
    <property type="match status" value="1"/>
</dbReference>
<keyword evidence="4" id="KW-1185">Reference proteome</keyword>
<evidence type="ECO:0000259" key="2">
    <source>
        <dbReference type="Pfam" id="PF24883"/>
    </source>
</evidence>
<dbReference type="PANTHER" id="PTHR10039:SF5">
    <property type="entry name" value="NACHT DOMAIN-CONTAINING PROTEIN"/>
    <property type="match status" value="1"/>
</dbReference>
<evidence type="ECO:0000313" key="4">
    <source>
        <dbReference type="Proteomes" id="UP000562929"/>
    </source>
</evidence>
<sequence length="1075" mass="121666">MASISVASEWTRIVFRLSKIPSSVTTQNQLATALASALGSIPASSIAIYSLATTLSLWENPPTRVATLIFTDAPQLLGSATAGQREWQISVSLADETHVLVLDNHFWGLTPLNDVHDDVLSAECIAITGLAGHAFGSWQPRGGDKSFMWIRDLVPSAIAGMRAILYGYDSRLLGSRSFQGIEDLAMSLISQMKANGIHESEKPLVFLAHSLGGIVLKSAMCRLANAEENVTERQIFTRLKGAIMFGVPNLGMEQNHLLTLVGNRPVKHLIHDLSILSGKCGYLDRLERSFSGIAFDRIRIIWAYETQESPTVNARTKELTGPLAILVDPGSATGNRVEDQRSEAMVMAIAGDHSTIVKYTRSDSRLGPVIEEMRTCCGLQTKVYDVQKRPAAPFGDPVLKDDKNQVQDATKPRNWMEDLIESLDCPELELRGHQIINRFKHTCEWIFEYQPFVSWLSADEGMFWIKGKPGSGKSTMMKFISRDRRIWEYGHDFTRKRSEITATFYFNYRGTPLQKSLNGLLQNVLRQVLEQLVSFDNAQPILELLLTQLPASMRESISWTRQRLEEALRTVLNQDRVHLSITFFIDALDEYDGLPENIIRFLKYLMQRPSESLTKTRVCFSSRPWDVFKSSFDGAPGLTVEDFTSKDIYDYGISILSSSLEDGDFISPLVEKITSRASGVFLWVSLVTSEIVKKFSHSQTPALETLLGLIDELPDELGKYYDYIIQRIPRNQRWRTYALLEALVRARSSDEFKPIYIHKTTLMSHCQTIPECHQALRQANYRVDRNNENEVDARAERDIALWGGGLVALNEGSLELVHQTIYEFVVRLNFREAVLAETARSVTENGHSFHFKSQIMRFFLDEPLHPDEHDEIEKYARRESLEHGPCAEKTTGHRWAKFINSLSQHEIGLIGMWLLSRTPVQRKRIEKDLKPPLVDNHFGLAVSLGLRLSNANFSPASQPQNLSRNTMRSHDVKQSEEADEASWEAAKGAAIGAAKWAAGAAFLGAIAYVWSPVYRATTIQFKVYLHMSGAVFGGMIEADSRLRLYENQVRMRRRWLREQSRWDRYREEHAEKKGK</sequence>
<keyword evidence="1" id="KW-0677">Repeat</keyword>
<gene>
    <name evidence="3" type="ORF">GQ602_005059</name>
</gene>
<dbReference type="SUPFAM" id="SSF52540">
    <property type="entry name" value="P-loop containing nucleoside triphosphate hydrolases"/>
    <property type="match status" value="1"/>
</dbReference>
<dbReference type="InterPro" id="IPR029058">
    <property type="entry name" value="AB_hydrolase_fold"/>
</dbReference>
<comment type="caution">
    <text evidence="3">The sequence shown here is derived from an EMBL/GenBank/DDBJ whole genome shotgun (WGS) entry which is preliminary data.</text>
</comment>
<name>A0A8H4Q530_9HYPO</name>
<protein>
    <submittedName>
        <fullName evidence="3">Small s protein</fullName>
    </submittedName>
</protein>
<dbReference type="Proteomes" id="UP000562929">
    <property type="component" value="Unassembled WGS sequence"/>
</dbReference>
<reference evidence="3 4" key="1">
    <citation type="journal article" date="2020" name="G3 (Bethesda)">
        <title>Genetic Underpinnings of Host Manipulation by Ophiocordyceps as Revealed by Comparative Transcriptomics.</title>
        <authorList>
            <person name="Will I."/>
            <person name="Das B."/>
            <person name="Trinh T."/>
            <person name="Brachmann A."/>
            <person name="Ohm R.A."/>
            <person name="de Bekker C."/>
        </authorList>
    </citation>
    <scope>NUCLEOTIDE SEQUENCE [LARGE SCALE GENOMIC DNA]</scope>
    <source>
        <strain evidence="3 4">EC05</strain>
    </source>
</reference>
<dbReference type="Gene3D" id="3.40.50.300">
    <property type="entry name" value="P-loop containing nucleotide triphosphate hydrolases"/>
    <property type="match status" value="1"/>
</dbReference>